<dbReference type="EMBL" id="JABBWG010000004">
    <property type="protein sequence ID" value="KAG1823455.1"/>
    <property type="molecule type" value="Genomic_DNA"/>
</dbReference>
<feature type="coiled-coil region" evidence="1">
    <location>
        <begin position="111"/>
        <end position="196"/>
    </location>
</feature>
<dbReference type="OrthoDB" id="8954335at2759"/>
<gene>
    <name evidence="3" type="ORF">BJ212DRAFT_1324299</name>
</gene>
<keyword evidence="1" id="KW-0175">Coiled coil</keyword>
<organism evidence="3 4">
    <name type="scientific">Suillus subaureus</name>
    <dbReference type="NCBI Taxonomy" id="48587"/>
    <lineage>
        <taxon>Eukaryota</taxon>
        <taxon>Fungi</taxon>
        <taxon>Dikarya</taxon>
        <taxon>Basidiomycota</taxon>
        <taxon>Agaricomycotina</taxon>
        <taxon>Agaricomycetes</taxon>
        <taxon>Agaricomycetidae</taxon>
        <taxon>Boletales</taxon>
        <taxon>Suillineae</taxon>
        <taxon>Suillaceae</taxon>
        <taxon>Suillus</taxon>
    </lineage>
</organism>
<dbReference type="Gene3D" id="3.40.50.300">
    <property type="entry name" value="P-loop containing nucleotide triphosphate hydrolases"/>
    <property type="match status" value="1"/>
</dbReference>
<accession>A0A9P7JHU5</accession>
<protein>
    <recommendedName>
        <fullName evidence="5">AIG1-type G domain-containing protein</fullName>
    </recommendedName>
</protein>
<evidence type="ECO:0000313" key="4">
    <source>
        <dbReference type="Proteomes" id="UP000807769"/>
    </source>
</evidence>
<dbReference type="InterPro" id="IPR027417">
    <property type="entry name" value="P-loop_NTPase"/>
</dbReference>
<evidence type="ECO:0000256" key="1">
    <source>
        <dbReference type="SAM" id="Coils"/>
    </source>
</evidence>
<feature type="region of interest" description="Disordered" evidence="2">
    <location>
        <begin position="242"/>
        <end position="263"/>
    </location>
</feature>
<dbReference type="GeneID" id="64628540"/>
<proteinExistence type="predicted"/>
<comment type="caution">
    <text evidence="3">The sequence shown here is derived from an EMBL/GenBank/DDBJ whole genome shotgun (WGS) entry which is preliminary data.</text>
</comment>
<dbReference type="AlphaFoldDB" id="A0A9P7JHU5"/>
<dbReference type="Proteomes" id="UP000807769">
    <property type="component" value="Unassembled WGS sequence"/>
</dbReference>
<evidence type="ECO:0000313" key="3">
    <source>
        <dbReference type="EMBL" id="KAG1823455.1"/>
    </source>
</evidence>
<name>A0A9P7JHU5_9AGAM</name>
<reference evidence="3" key="1">
    <citation type="journal article" date="2020" name="New Phytol.">
        <title>Comparative genomics reveals dynamic genome evolution in host specialist ectomycorrhizal fungi.</title>
        <authorList>
            <person name="Lofgren L.A."/>
            <person name="Nguyen N.H."/>
            <person name="Vilgalys R."/>
            <person name="Ruytinx J."/>
            <person name="Liao H.L."/>
            <person name="Branco S."/>
            <person name="Kuo A."/>
            <person name="LaButti K."/>
            <person name="Lipzen A."/>
            <person name="Andreopoulos W."/>
            <person name="Pangilinan J."/>
            <person name="Riley R."/>
            <person name="Hundley H."/>
            <person name="Na H."/>
            <person name="Barry K."/>
            <person name="Grigoriev I.V."/>
            <person name="Stajich J.E."/>
            <person name="Kennedy P.G."/>
        </authorList>
    </citation>
    <scope>NUCLEOTIDE SEQUENCE</scope>
    <source>
        <strain evidence="3">MN1</strain>
    </source>
</reference>
<keyword evidence="4" id="KW-1185">Reference proteome</keyword>
<evidence type="ECO:0000256" key="2">
    <source>
        <dbReference type="SAM" id="MobiDB-lite"/>
    </source>
</evidence>
<sequence>MGGTSKRNFKTFRELCGESSLKNVIIVTSMWSEVNPKIGEARESELASRDEFFKPIIEKGARMLRYYGTLESAHTTLRHLLNSRSVPLAIQQEIVDEQKPIETTAAGSELRRALNEQADRNKEEIRNLRAEMEAAMRAKHEERRGELQRTIEKKQQECERLEQNSRRMAAEFAAELARLEARIAQMDDEHQKQLQALEGLQGDVATVQIETRKQEDAAAAKKVEENTQSRIIEQQRLAEQCEEEEQRKLVPPPAEQSSKSGNG</sequence>
<evidence type="ECO:0008006" key="5">
    <source>
        <dbReference type="Google" id="ProtNLM"/>
    </source>
</evidence>
<dbReference type="RefSeq" id="XP_041197515.1">
    <property type="nucleotide sequence ID" value="XM_041334523.1"/>
</dbReference>